<dbReference type="GO" id="GO:0009380">
    <property type="term" value="C:excinuclease repair complex"/>
    <property type="evidence" value="ECO:0007669"/>
    <property type="project" value="InterPro"/>
</dbReference>
<evidence type="ECO:0000256" key="8">
    <source>
        <dbReference type="ARBA" id="ARBA00022771"/>
    </source>
</evidence>
<dbReference type="GO" id="GO:0006289">
    <property type="term" value="P:nucleotide-excision repair"/>
    <property type="evidence" value="ECO:0007669"/>
    <property type="project" value="InterPro"/>
</dbReference>
<keyword evidence="4" id="KW-0677">Repeat</keyword>
<keyword evidence="6" id="KW-0227">DNA damage</keyword>
<dbReference type="GO" id="GO:0004518">
    <property type="term" value="F:nuclease activity"/>
    <property type="evidence" value="ECO:0007669"/>
    <property type="project" value="UniProtKB-KW"/>
</dbReference>
<dbReference type="Gene3D" id="3.40.50.300">
    <property type="entry name" value="P-loop containing nucleotide triphosphate hydrolases"/>
    <property type="match status" value="2"/>
</dbReference>
<evidence type="ECO:0000256" key="15">
    <source>
        <dbReference type="ARBA" id="ARBA00039316"/>
    </source>
</evidence>
<keyword evidence="3" id="KW-0479">Metal-binding</keyword>
<evidence type="ECO:0000313" key="19">
    <source>
        <dbReference type="Proteomes" id="UP001319180"/>
    </source>
</evidence>
<dbReference type="PANTHER" id="PTHR43152">
    <property type="entry name" value="UVRABC SYSTEM PROTEIN A"/>
    <property type="match status" value="1"/>
</dbReference>
<keyword evidence="11" id="KW-0267">Excision nuclease</keyword>
<comment type="subcellular location">
    <subcellularLocation>
        <location evidence="1">Cytoplasm</location>
    </subcellularLocation>
</comment>
<gene>
    <name evidence="18" type="primary">uvrA</name>
    <name evidence="18" type="ORF">KK078_02400</name>
</gene>
<evidence type="ECO:0000256" key="9">
    <source>
        <dbReference type="ARBA" id="ARBA00022833"/>
    </source>
</evidence>
<evidence type="ECO:0000256" key="10">
    <source>
        <dbReference type="ARBA" id="ARBA00022840"/>
    </source>
</evidence>
<dbReference type="PROSITE" id="PS50893">
    <property type="entry name" value="ABC_TRANSPORTER_2"/>
    <property type="match status" value="1"/>
</dbReference>
<dbReference type="Pfam" id="PF17760">
    <property type="entry name" value="UvrA_inter"/>
    <property type="match status" value="1"/>
</dbReference>
<evidence type="ECO:0000256" key="13">
    <source>
        <dbReference type="ARBA" id="ARBA00023204"/>
    </source>
</evidence>
<evidence type="ECO:0000313" key="18">
    <source>
        <dbReference type="EMBL" id="MBT1685386.1"/>
    </source>
</evidence>
<reference evidence="18 19" key="1">
    <citation type="submission" date="2021-05" db="EMBL/GenBank/DDBJ databases">
        <title>A Polyphasic approach of four new species of the genus Ohtaekwangia: Ohtaekwangia histidinii sp. nov., Ohtaekwangia cretensis sp. nov., Ohtaekwangia indiensis sp. nov., Ohtaekwangia reichenbachii sp. nov. from diverse environment.</title>
        <authorList>
            <person name="Octaviana S."/>
        </authorList>
    </citation>
    <scope>NUCLEOTIDE SEQUENCE [LARGE SCALE GENOMIC DNA]</scope>
    <source>
        <strain evidence="18 19">PWU37</strain>
    </source>
</reference>
<dbReference type="InterPro" id="IPR027417">
    <property type="entry name" value="P-loop_NTPase"/>
</dbReference>
<feature type="domain" description="ABC transporter" evidence="17">
    <location>
        <begin position="612"/>
        <end position="944"/>
    </location>
</feature>
<dbReference type="PANTHER" id="PTHR43152:SF3">
    <property type="entry name" value="UVRABC SYSTEM PROTEIN A"/>
    <property type="match status" value="1"/>
</dbReference>
<dbReference type="GO" id="GO:0003677">
    <property type="term" value="F:DNA binding"/>
    <property type="evidence" value="ECO:0007669"/>
    <property type="project" value="UniProtKB-KW"/>
</dbReference>
<evidence type="ECO:0000256" key="14">
    <source>
        <dbReference type="ARBA" id="ARBA00038000"/>
    </source>
</evidence>
<keyword evidence="19" id="KW-1185">Reference proteome</keyword>
<dbReference type="FunFam" id="1.20.1580.10:FF:000002">
    <property type="entry name" value="UvrABC system protein A"/>
    <property type="match status" value="1"/>
</dbReference>
<evidence type="ECO:0000256" key="2">
    <source>
        <dbReference type="ARBA" id="ARBA00022490"/>
    </source>
</evidence>
<accession>A0AAP2GFS2</accession>
<keyword evidence="10" id="KW-0067">ATP-binding</keyword>
<keyword evidence="8" id="KW-0863">Zinc-finger</keyword>
<dbReference type="Gene3D" id="3.30.1490.20">
    <property type="entry name" value="ATP-grasp fold, A domain"/>
    <property type="match status" value="1"/>
</dbReference>
<keyword evidence="5" id="KW-0547">Nucleotide-binding</keyword>
<keyword evidence="9" id="KW-0862">Zinc</keyword>
<dbReference type="NCBIfam" id="NF001503">
    <property type="entry name" value="PRK00349.1"/>
    <property type="match status" value="1"/>
</dbReference>
<dbReference type="InterPro" id="IPR003439">
    <property type="entry name" value="ABC_transporter-like_ATP-bd"/>
</dbReference>
<dbReference type="RefSeq" id="WP_254088635.1">
    <property type="nucleotide sequence ID" value="NZ_JAHESC010000002.1"/>
</dbReference>
<keyword evidence="2" id="KW-0963">Cytoplasm</keyword>
<keyword evidence="7" id="KW-0228">DNA excision</keyword>
<evidence type="ECO:0000256" key="1">
    <source>
        <dbReference type="ARBA" id="ARBA00004496"/>
    </source>
</evidence>
<keyword evidence="13" id="KW-0234">DNA repair</keyword>
<evidence type="ECO:0000256" key="3">
    <source>
        <dbReference type="ARBA" id="ARBA00022723"/>
    </source>
</evidence>
<dbReference type="SUPFAM" id="SSF52540">
    <property type="entry name" value="P-loop containing nucleoside triphosphate hydrolases"/>
    <property type="match status" value="2"/>
</dbReference>
<dbReference type="PROSITE" id="PS00211">
    <property type="entry name" value="ABC_TRANSPORTER_1"/>
    <property type="match status" value="2"/>
</dbReference>
<dbReference type="GO" id="GO:0005524">
    <property type="term" value="F:ATP binding"/>
    <property type="evidence" value="ECO:0007669"/>
    <property type="project" value="UniProtKB-KW"/>
</dbReference>
<dbReference type="EMBL" id="JAHESC010000002">
    <property type="protein sequence ID" value="MBT1685386.1"/>
    <property type="molecule type" value="Genomic_DNA"/>
</dbReference>
<dbReference type="InterPro" id="IPR004602">
    <property type="entry name" value="UvrA"/>
</dbReference>
<evidence type="ECO:0000256" key="4">
    <source>
        <dbReference type="ARBA" id="ARBA00022737"/>
    </source>
</evidence>
<dbReference type="AlphaFoldDB" id="A0AAP2GFS2"/>
<sequence length="948" mass="105690">MAKAAEKKIQDQTGHEYIEVIGAREHNLKNINVSFPRNKLVVITGISGSGKSSLAFDTIYAEGQRRYMESFSAYARSFLGNLERPDVDKINGLSPVISIEQKTTSRNPRSTVGTVTEIYDFMRLLYARAGEAFSYLSGDKMVRQSEEQILDAIITTLKGKKLVLLAPIIKGRKGHYRELFQQIRKSGYTKVRVDGEVQEITAKMQVDRYKIHDIEVVMDRIVADAKDKHRIGQSIAKSLKEGKGVIMVMEENGKVHHFSKFLMDPKTGLSYDEPAPNTFSFNSPYGACPTCNGLGQIEEITEDSIMPDKKLSISRGGILPLGEYRDIWIFKKIESMLKRHKLTLSTPIKDIPKEVIKVMLYGDDAPVAVASVKYPGTDWNVRFEGIINFLEKQRDEGSEAMRKWVEDFTIIRTCPECNGARLKRESLHFKIDDKNIAELAMLDIQSLKKWFEGLEGRLNAKQKVIATEVLKEIRKRIGFLLDVGLDYLNLNRPIRTLSGGESQRIRLATQIGTQLVGVLYILDEPSIGLHARDNVKLIKALQDLRDIGNSVVVVEHDKDMMLESDYILDIGPGAGRHGGHVVAAGDPKTFLKNDSTTAKYLSGKIGIQFSKDRRKGIGEKLVLTGASGNNLKDVTLEIPLGTLTCISGVSGSGKSTLIHETLFPILNRHFYNSRTEPLAYKKMEGLEHIDKVIEVDQSPIGRTPRSNPATYTGVFSDIRDLFTQMPEAKIRGYKTGRFSFNVKGGRCETCEGAGLRLIEMEFLPDVYVPCETCKGKRYNRETLEVRFKGKSISDVLDMTVEEAITFFENQPKILRKIQTLGEVGLGYISLGQHATTLSGGEAQRVKLATELSKRDTGKTMYILDEPTTGLHFQDIAHLLDVLQKLVDKGNTVLVIEHNLDVIKSSDHIVDLGPEGGAKGGKIIARGTPEEVAKNTTGYTGKFLKAELN</sequence>
<name>A0AAP2GFS2_9BACT</name>
<evidence type="ECO:0000259" key="17">
    <source>
        <dbReference type="PROSITE" id="PS50893"/>
    </source>
</evidence>
<comment type="caution">
    <text evidence="18">The sequence shown here is derived from an EMBL/GenBank/DDBJ whole genome shotgun (WGS) entry which is preliminary data.</text>
</comment>
<evidence type="ECO:0000256" key="16">
    <source>
        <dbReference type="ARBA" id="ARBA00042156"/>
    </source>
</evidence>
<dbReference type="NCBIfam" id="TIGR00630">
    <property type="entry name" value="uvra"/>
    <property type="match status" value="1"/>
</dbReference>
<protein>
    <recommendedName>
        <fullName evidence="15">UvrABC system protein A</fullName>
    </recommendedName>
    <alternativeName>
        <fullName evidence="16">Excinuclease ABC subunit A</fullName>
    </alternativeName>
</protein>
<dbReference type="InterPro" id="IPR017871">
    <property type="entry name" value="ABC_transporter-like_CS"/>
</dbReference>
<evidence type="ECO:0000256" key="11">
    <source>
        <dbReference type="ARBA" id="ARBA00022881"/>
    </source>
</evidence>
<dbReference type="GO" id="GO:0008270">
    <property type="term" value="F:zinc ion binding"/>
    <property type="evidence" value="ECO:0007669"/>
    <property type="project" value="UniProtKB-KW"/>
</dbReference>
<dbReference type="GO" id="GO:0016887">
    <property type="term" value="F:ATP hydrolysis activity"/>
    <property type="evidence" value="ECO:0007669"/>
    <property type="project" value="InterPro"/>
</dbReference>
<keyword evidence="12" id="KW-0238">DNA-binding</keyword>
<dbReference type="Gene3D" id="1.10.8.280">
    <property type="entry name" value="ABC transporter ATPase domain-like"/>
    <property type="match status" value="1"/>
</dbReference>
<keyword evidence="18" id="KW-0378">Hydrolase</keyword>
<dbReference type="GO" id="GO:0005737">
    <property type="term" value="C:cytoplasm"/>
    <property type="evidence" value="ECO:0007669"/>
    <property type="project" value="UniProtKB-SubCell"/>
</dbReference>
<proteinExistence type="inferred from homology"/>
<evidence type="ECO:0000256" key="5">
    <source>
        <dbReference type="ARBA" id="ARBA00022741"/>
    </source>
</evidence>
<dbReference type="Pfam" id="PF17755">
    <property type="entry name" value="UvrA_DNA-bind"/>
    <property type="match status" value="1"/>
</dbReference>
<dbReference type="InterPro" id="IPR041102">
    <property type="entry name" value="UvrA_inter"/>
</dbReference>
<evidence type="ECO:0000256" key="7">
    <source>
        <dbReference type="ARBA" id="ARBA00022769"/>
    </source>
</evidence>
<evidence type="ECO:0000256" key="12">
    <source>
        <dbReference type="ARBA" id="ARBA00023125"/>
    </source>
</evidence>
<dbReference type="Gene3D" id="1.20.1580.10">
    <property type="entry name" value="ABC transporter ATPase like domain"/>
    <property type="match status" value="2"/>
</dbReference>
<dbReference type="InterPro" id="IPR013815">
    <property type="entry name" value="ATP_grasp_subdomain_1"/>
</dbReference>
<evidence type="ECO:0000256" key="6">
    <source>
        <dbReference type="ARBA" id="ARBA00022763"/>
    </source>
</evidence>
<dbReference type="CDD" id="cd03271">
    <property type="entry name" value="ABC_UvrA_II"/>
    <property type="match status" value="1"/>
</dbReference>
<dbReference type="InterPro" id="IPR041552">
    <property type="entry name" value="UvrA_DNA-bd"/>
</dbReference>
<comment type="similarity">
    <text evidence="14">Belongs to the ABC transporter superfamily. UvrA family.</text>
</comment>
<organism evidence="18 19">
    <name type="scientific">Dawidia soli</name>
    <dbReference type="NCBI Taxonomy" id="2782352"/>
    <lineage>
        <taxon>Bacteria</taxon>
        <taxon>Pseudomonadati</taxon>
        <taxon>Bacteroidota</taxon>
        <taxon>Cytophagia</taxon>
        <taxon>Cytophagales</taxon>
        <taxon>Chryseotaleaceae</taxon>
        <taxon>Dawidia</taxon>
    </lineage>
</organism>
<dbReference type="Proteomes" id="UP001319180">
    <property type="component" value="Unassembled WGS sequence"/>
</dbReference>